<protein>
    <submittedName>
        <fullName evidence="1">Uncharacterized protein</fullName>
    </submittedName>
</protein>
<dbReference type="Proteomes" id="UP000092583">
    <property type="component" value="Unassembled WGS sequence"/>
</dbReference>
<dbReference type="EMBL" id="KI669465">
    <property type="protein sequence ID" value="OCF55729.1"/>
    <property type="molecule type" value="Genomic_DNA"/>
</dbReference>
<accession>A0A1B9IJ75</accession>
<organism evidence="1 2">
    <name type="scientific">Kwoniella mangroviensis CBS 10435</name>
    <dbReference type="NCBI Taxonomy" id="1331196"/>
    <lineage>
        <taxon>Eukaryota</taxon>
        <taxon>Fungi</taxon>
        <taxon>Dikarya</taxon>
        <taxon>Basidiomycota</taxon>
        <taxon>Agaricomycotina</taxon>
        <taxon>Tremellomycetes</taxon>
        <taxon>Tremellales</taxon>
        <taxon>Cryptococcaceae</taxon>
        <taxon>Kwoniella</taxon>
    </lineage>
</organism>
<evidence type="ECO:0000313" key="1">
    <source>
        <dbReference type="EMBL" id="OCF55729.1"/>
    </source>
</evidence>
<gene>
    <name evidence="1" type="ORF">L486_06480</name>
</gene>
<dbReference type="AlphaFoldDB" id="A0A1B9IJ75"/>
<reference evidence="1 2" key="1">
    <citation type="submission" date="2013-07" db="EMBL/GenBank/DDBJ databases">
        <title>The Genome Sequence of Kwoniella mangroviensis CBS10435.</title>
        <authorList>
            <consortium name="The Broad Institute Genome Sequencing Platform"/>
            <person name="Cuomo C."/>
            <person name="Litvintseva A."/>
            <person name="Chen Y."/>
            <person name="Heitman J."/>
            <person name="Sun S."/>
            <person name="Springer D."/>
            <person name="Dromer F."/>
            <person name="Young S.K."/>
            <person name="Zeng Q."/>
            <person name="Gargeya S."/>
            <person name="Fitzgerald M."/>
            <person name="Abouelleil A."/>
            <person name="Alvarado L."/>
            <person name="Berlin A.M."/>
            <person name="Chapman S.B."/>
            <person name="Dewar J."/>
            <person name="Goldberg J."/>
            <person name="Griggs A."/>
            <person name="Gujja S."/>
            <person name="Hansen M."/>
            <person name="Howarth C."/>
            <person name="Imamovic A."/>
            <person name="Larimer J."/>
            <person name="McCowan C."/>
            <person name="Murphy C."/>
            <person name="Pearson M."/>
            <person name="Priest M."/>
            <person name="Roberts A."/>
            <person name="Saif S."/>
            <person name="Shea T."/>
            <person name="Sykes S."/>
            <person name="Wortman J."/>
            <person name="Nusbaum C."/>
            <person name="Birren B."/>
        </authorList>
    </citation>
    <scope>NUCLEOTIDE SEQUENCE [LARGE SCALE GENOMIC DNA]</scope>
    <source>
        <strain evidence="1 2">CBS 10435</strain>
    </source>
</reference>
<name>A0A1B9IJ75_9TREE</name>
<reference evidence="2" key="2">
    <citation type="submission" date="2013-12" db="EMBL/GenBank/DDBJ databases">
        <title>Evolution of pathogenesis and genome organization in the Tremellales.</title>
        <authorList>
            <person name="Cuomo C."/>
            <person name="Litvintseva A."/>
            <person name="Heitman J."/>
            <person name="Chen Y."/>
            <person name="Sun S."/>
            <person name="Springer D."/>
            <person name="Dromer F."/>
            <person name="Young S."/>
            <person name="Zeng Q."/>
            <person name="Chapman S."/>
            <person name="Gujja S."/>
            <person name="Saif S."/>
            <person name="Birren B."/>
        </authorList>
    </citation>
    <scope>NUCLEOTIDE SEQUENCE [LARGE SCALE GENOMIC DNA]</scope>
    <source>
        <strain evidence="2">CBS 10435</strain>
    </source>
</reference>
<proteinExistence type="predicted"/>
<evidence type="ECO:0000313" key="2">
    <source>
        <dbReference type="Proteomes" id="UP000092583"/>
    </source>
</evidence>
<keyword evidence="2" id="KW-1185">Reference proteome</keyword>
<sequence>MSSSYIFDIESGVRTTDLLAGTDASPDSHFCKNVFDELCSRVSILSDVPYRFPQRHRRKHLRSISQIQSACKEYSAATESWKSFFKTSDYSKDRTWLYNVLQDASSNYESPENFKQLLIGAITTNQPSDFDVELLCNKLEDMAEESIAGQRAQGYLEEGALSFLRERNESYTYLLGEVSRLERELDI</sequence>